<feature type="transmembrane region" description="Helical" evidence="7">
    <location>
        <begin position="111"/>
        <end position="135"/>
    </location>
</feature>
<feature type="domain" description="VTT" evidence="8">
    <location>
        <begin position="92"/>
        <end position="209"/>
    </location>
</feature>
<dbReference type="OrthoDB" id="204088at2157"/>
<proteinExistence type="predicted"/>
<dbReference type="InterPro" id="IPR051311">
    <property type="entry name" value="DedA_domain"/>
</dbReference>
<dbReference type="GO" id="GO:0005886">
    <property type="term" value="C:plasma membrane"/>
    <property type="evidence" value="ECO:0007669"/>
    <property type="project" value="UniProtKB-SubCell"/>
</dbReference>
<keyword evidence="2" id="KW-1003">Cell membrane</keyword>
<feature type="region of interest" description="Disordered" evidence="6">
    <location>
        <begin position="1"/>
        <end position="24"/>
    </location>
</feature>
<gene>
    <name evidence="9" type="ORF">SAMN05192554_106205</name>
</gene>
<evidence type="ECO:0000259" key="8">
    <source>
        <dbReference type="Pfam" id="PF09335"/>
    </source>
</evidence>
<keyword evidence="3 7" id="KW-0812">Transmembrane</keyword>
<evidence type="ECO:0000256" key="3">
    <source>
        <dbReference type="ARBA" id="ARBA00022692"/>
    </source>
</evidence>
<organism evidence="9 10">
    <name type="scientific">Haloarchaeobius iranensis</name>
    <dbReference type="NCBI Taxonomy" id="996166"/>
    <lineage>
        <taxon>Archaea</taxon>
        <taxon>Methanobacteriati</taxon>
        <taxon>Methanobacteriota</taxon>
        <taxon>Stenosarchaea group</taxon>
        <taxon>Halobacteria</taxon>
        <taxon>Halobacteriales</taxon>
        <taxon>Halorubellaceae</taxon>
        <taxon>Haloarchaeobius</taxon>
    </lineage>
</organism>
<accession>A0A1G9VNC3</accession>
<dbReference type="EMBL" id="FNIA01000006">
    <property type="protein sequence ID" value="SDM73659.1"/>
    <property type="molecule type" value="Genomic_DNA"/>
</dbReference>
<dbReference type="Pfam" id="PF09335">
    <property type="entry name" value="VTT_dom"/>
    <property type="match status" value="1"/>
</dbReference>
<feature type="transmembrane region" description="Helical" evidence="7">
    <location>
        <begin position="71"/>
        <end position="91"/>
    </location>
</feature>
<evidence type="ECO:0000256" key="2">
    <source>
        <dbReference type="ARBA" id="ARBA00022475"/>
    </source>
</evidence>
<protein>
    <submittedName>
        <fullName evidence="9">SNARE associated Golgi protein</fullName>
    </submittedName>
</protein>
<dbReference type="AlphaFoldDB" id="A0A1G9VNC3"/>
<evidence type="ECO:0000313" key="10">
    <source>
        <dbReference type="Proteomes" id="UP000199370"/>
    </source>
</evidence>
<keyword evidence="5 7" id="KW-0472">Membrane</keyword>
<evidence type="ECO:0000256" key="7">
    <source>
        <dbReference type="SAM" id="Phobius"/>
    </source>
</evidence>
<sequence length="230" mass="24332">MADERADGGYGAADAGTTDDDASDGRSRVRVFAEDYGLLVVAGAFFLAGLAGIALFVWGDEALARSLIDRYGLVALFAIFVLEGAMLLYFAPSEALVPVSIGVLAGGGENVVMVALILAIAVAGATAGQTLLFLLAQRGGREWLLEKPWFRVSEDSLDRFDGWFHRYGRPAVPVSNALLFTRGMLTVPAGVSEMKVREFAALSALGTLVFESWLAAAALLAVELNPFGLL</sequence>
<feature type="transmembrane region" description="Helical" evidence="7">
    <location>
        <begin position="36"/>
        <end position="59"/>
    </location>
</feature>
<keyword evidence="4 7" id="KW-1133">Transmembrane helix</keyword>
<evidence type="ECO:0000256" key="5">
    <source>
        <dbReference type="ARBA" id="ARBA00023136"/>
    </source>
</evidence>
<feature type="transmembrane region" description="Helical" evidence="7">
    <location>
        <begin position="199"/>
        <end position="222"/>
    </location>
</feature>
<evidence type="ECO:0000256" key="1">
    <source>
        <dbReference type="ARBA" id="ARBA00004651"/>
    </source>
</evidence>
<evidence type="ECO:0000256" key="4">
    <source>
        <dbReference type="ARBA" id="ARBA00022989"/>
    </source>
</evidence>
<dbReference type="PANTHER" id="PTHR42709:SF6">
    <property type="entry name" value="UNDECAPRENYL PHOSPHATE TRANSPORTER A"/>
    <property type="match status" value="1"/>
</dbReference>
<dbReference type="Proteomes" id="UP000199370">
    <property type="component" value="Unassembled WGS sequence"/>
</dbReference>
<keyword evidence="10" id="KW-1185">Reference proteome</keyword>
<evidence type="ECO:0000256" key="6">
    <source>
        <dbReference type="SAM" id="MobiDB-lite"/>
    </source>
</evidence>
<reference evidence="9 10" key="1">
    <citation type="submission" date="2016-10" db="EMBL/GenBank/DDBJ databases">
        <authorList>
            <person name="de Groot N.N."/>
        </authorList>
    </citation>
    <scope>NUCLEOTIDE SEQUENCE [LARGE SCALE GENOMIC DNA]</scope>
    <source>
        <strain evidence="10">EB21,IBRC-M 10013,KCTC 4048</strain>
    </source>
</reference>
<evidence type="ECO:0000313" key="9">
    <source>
        <dbReference type="EMBL" id="SDM73659.1"/>
    </source>
</evidence>
<dbReference type="InterPro" id="IPR032816">
    <property type="entry name" value="VTT_dom"/>
</dbReference>
<name>A0A1G9VNC3_9EURY</name>
<dbReference type="PANTHER" id="PTHR42709">
    <property type="entry name" value="ALKALINE PHOSPHATASE LIKE PROTEIN"/>
    <property type="match status" value="1"/>
</dbReference>
<dbReference type="STRING" id="996166.SAMN05192554_106205"/>
<comment type="subcellular location">
    <subcellularLocation>
        <location evidence="1">Cell membrane</location>
        <topology evidence="1">Multi-pass membrane protein</topology>
    </subcellularLocation>
</comment>